<feature type="chain" id="PRO_5046532920" evidence="3">
    <location>
        <begin position="26"/>
        <end position="409"/>
    </location>
</feature>
<keyword evidence="2 3" id="KW-0732">Signal</keyword>
<dbReference type="Gene3D" id="3.40.50.2300">
    <property type="match status" value="2"/>
</dbReference>
<keyword evidence="5" id="KW-0067">ATP-binding</keyword>
<feature type="signal peptide" evidence="3">
    <location>
        <begin position="1"/>
        <end position="25"/>
    </location>
</feature>
<sequence length="409" mass="43365">MPAIRRRPLLGALAAAAAAPRIAQAQAQANELRIGALFPFSGTLAQLGDESFRGLELAVEDRNAAGGVAGRQLRLVRGDAADQAQAVAESRRLMTTERVAAIFGTYASPPSFAATQVAEVQGIAYLELGALSDSITERGLRGVFRTCPRAADYGVVSVDAVQEVLAPAWGVDPRALRIVLLHEDGLDGQGVAAAQEAEFRRRGFAQVERIGYAARSAEFPPLVQRLRGAGTEVVLHAGRQNDILLFFRGLEEAGWRPRMVVGAGGGYSLGDTARAIGPAFEGVMNVDVPQFAISDTFAPGAAAFAEAYKRRFGADPRSGHSLSNFVGAQACLEAMQRAGGAERDRLRTALLATDIPEGGTANGWGLRFDERGQNTRARPLLMQWQGGRQVTIFPADAAVTSPRGRMGMG</sequence>
<evidence type="ECO:0000313" key="6">
    <source>
        <dbReference type="Proteomes" id="UP000831327"/>
    </source>
</evidence>
<keyword evidence="6" id="KW-1185">Reference proteome</keyword>
<dbReference type="PROSITE" id="PS51318">
    <property type="entry name" value="TAT"/>
    <property type="match status" value="1"/>
</dbReference>
<dbReference type="PANTHER" id="PTHR47151">
    <property type="entry name" value="LEU/ILE/VAL-BINDING ABC TRANSPORTER SUBUNIT"/>
    <property type="match status" value="1"/>
</dbReference>
<proteinExistence type="inferred from homology"/>
<organism evidence="5 6">
    <name type="scientific">Roseomonas fluvialis</name>
    <dbReference type="NCBI Taxonomy" id="1750527"/>
    <lineage>
        <taxon>Bacteria</taxon>
        <taxon>Pseudomonadati</taxon>
        <taxon>Pseudomonadota</taxon>
        <taxon>Alphaproteobacteria</taxon>
        <taxon>Acetobacterales</taxon>
        <taxon>Roseomonadaceae</taxon>
        <taxon>Roseomonas</taxon>
    </lineage>
</organism>
<dbReference type="InterPro" id="IPR028082">
    <property type="entry name" value="Peripla_BP_I"/>
</dbReference>
<keyword evidence="5" id="KW-0547">Nucleotide-binding</keyword>
<dbReference type="Proteomes" id="UP000831327">
    <property type="component" value="Chromosome"/>
</dbReference>
<dbReference type="PANTHER" id="PTHR47151:SF2">
    <property type="entry name" value="AMINO ACID BINDING PROTEIN"/>
    <property type="match status" value="1"/>
</dbReference>
<protein>
    <submittedName>
        <fullName evidence="5">ABC transporter ATP-binding protein</fullName>
    </submittedName>
</protein>
<evidence type="ECO:0000256" key="3">
    <source>
        <dbReference type="SAM" id="SignalP"/>
    </source>
</evidence>
<dbReference type="CDD" id="cd06340">
    <property type="entry name" value="PBP1_ABC_ligand_binding-like"/>
    <property type="match status" value="1"/>
</dbReference>
<name>A0ABN6P0U2_9PROT</name>
<gene>
    <name evidence="5" type="ORF">Rmf_13020</name>
</gene>
<dbReference type="SUPFAM" id="SSF53822">
    <property type="entry name" value="Periplasmic binding protein-like I"/>
    <property type="match status" value="1"/>
</dbReference>
<accession>A0ABN6P0U2</accession>
<dbReference type="Pfam" id="PF13458">
    <property type="entry name" value="Peripla_BP_6"/>
    <property type="match status" value="1"/>
</dbReference>
<evidence type="ECO:0000313" key="5">
    <source>
        <dbReference type="EMBL" id="BDG71373.1"/>
    </source>
</evidence>
<dbReference type="InterPro" id="IPR006311">
    <property type="entry name" value="TAT_signal"/>
</dbReference>
<feature type="domain" description="Leucine-binding protein" evidence="4">
    <location>
        <begin position="32"/>
        <end position="385"/>
    </location>
</feature>
<dbReference type="GO" id="GO:0005524">
    <property type="term" value="F:ATP binding"/>
    <property type="evidence" value="ECO:0007669"/>
    <property type="project" value="UniProtKB-KW"/>
</dbReference>
<comment type="similarity">
    <text evidence="1">Belongs to the leucine-binding protein family.</text>
</comment>
<evidence type="ECO:0000256" key="1">
    <source>
        <dbReference type="ARBA" id="ARBA00010062"/>
    </source>
</evidence>
<evidence type="ECO:0000259" key="4">
    <source>
        <dbReference type="Pfam" id="PF13458"/>
    </source>
</evidence>
<evidence type="ECO:0000256" key="2">
    <source>
        <dbReference type="ARBA" id="ARBA00022729"/>
    </source>
</evidence>
<dbReference type="InterPro" id="IPR028081">
    <property type="entry name" value="Leu-bd"/>
</dbReference>
<dbReference type="RefSeq" id="WP_244458650.1">
    <property type="nucleotide sequence ID" value="NZ_AP025637.1"/>
</dbReference>
<dbReference type="EMBL" id="AP025637">
    <property type="protein sequence ID" value="BDG71373.1"/>
    <property type="molecule type" value="Genomic_DNA"/>
</dbReference>
<reference evidence="5 6" key="1">
    <citation type="journal article" date="2016" name="Microbes Environ.">
        <title>Phylogenetically diverse aerobic anoxygenic phototrophic bacteria isolated from epilithic biofilms in Tama river, Japan.</title>
        <authorList>
            <person name="Hirose S."/>
            <person name="Matsuura K."/>
            <person name="Haruta S."/>
        </authorList>
    </citation>
    <scope>NUCLEOTIDE SEQUENCE [LARGE SCALE GENOMIC DNA]</scope>
    <source>
        <strain evidence="5 6">S08</strain>
    </source>
</reference>